<feature type="signal peptide" evidence="2">
    <location>
        <begin position="1"/>
        <end position="19"/>
    </location>
</feature>
<gene>
    <name evidence="3" type="ORF">BDV96DRAFT_16539</name>
</gene>
<dbReference type="Proteomes" id="UP000799770">
    <property type="component" value="Unassembled WGS sequence"/>
</dbReference>
<feature type="chain" id="PRO_5025455020" evidence="2">
    <location>
        <begin position="20"/>
        <end position="189"/>
    </location>
</feature>
<reference evidence="3" key="1">
    <citation type="journal article" date="2020" name="Stud. Mycol.">
        <title>101 Dothideomycetes genomes: a test case for predicting lifestyles and emergence of pathogens.</title>
        <authorList>
            <person name="Haridas S."/>
            <person name="Albert R."/>
            <person name="Binder M."/>
            <person name="Bloem J."/>
            <person name="Labutti K."/>
            <person name="Salamov A."/>
            <person name="Andreopoulos B."/>
            <person name="Baker S."/>
            <person name="Barry K."/>
            <person name="Bills G."/>
            <person name="Bluhm B."/>
            <person name="Cannon C."/>
            <person name="Castanera R."/>
            <person name="Culley D."/>
            <person name="Daum C."/>
            <person name="Ezra D."/>
            <person name="Gonzalez J."/>
            <person name="Henrissat B."/>
            <person name="Kuo A."/>
            <person name="Liang C."/>
            <person name="Lipzen A."/>
            <person name="Lutzoni F."/>
            <person name="Magnuson J."/>
            <person name="Mondo S."/>
            <person name="Nolan M."/>
            <person name="Ohm R."/>
            <person name="Pangilinan J."/>
            <person name="Park H.-J."/>
            <person name="Ramirez L."/>
            <person name="Alfaro M."/>
            <person name="Sun H."/>
            <person name="Tritt A."/>
            <person name="Yoshinaga Y."/>
            <person name="Zwiers L.-H."/>
            <person name="Turgeon B."/>
            <person name="Goodwin S."/>
            <person name="Spatafora J."/>
            <person name="Crous P."/>
            <person name="Grigoriev I."/>
        </authorList>
    </citation>
    <scope>NUCLEOTIDE SEQUENCE</scope>
    <source>
        <strain evidence="3">CBS 627.86</strain>
    </source>
</reference>
<organism evidence="3 4">
    <name type="scientific">Lophiotrema nucula</name>
    <dbReference type="NCBI Taxonomy" id="690887"/>
    <lineage>
        <taxon>Eukaryota</taxon>
        <taxon>Fungi</taxon>
        <taxon>Dikarya</taxon>
        <taxon>Ascomycota</taxon>
        <taxon>Pezizomycotina</taxon>
        <taxon>Dothideomycetes</taxon>
        <taxon>Pleosporomycetidae</taxon>
        <taxon>Pleosporales</taxon>
        <taxon>Lophiotremataceae</taxon>
        <taxon>Lophiotrema</taxon>
    </lineage>
</organism>
<keyword evidence="2" id="KW-0732">Signal</keyword>
<sequence>MHYSQAIALALAAFPLISAAPTHLHLSKKWVDTNGGFSPDRIPAHFVASVRDFHARAAEAEKALAREAISKRQLDQLLGGLTGGGAAGGAAPLAGLLGGGAGADPLAALLGGATKGKGKGKANAGAANAGTATAGAAKGKTSTAATAGTSAAAGKSKGKTNGAGAAGAATNGTATAGIIARLLYDYALI</sequence>
<protein>
    <submittedName>
        <fullName evidence="3">Uncharacterized protein</fullName>
    </submittedName>
</protein>
<keyword evidence="4" id="KW-1185">Reference proteome</keyword>
<evidence type="ECO:0000256" key="1">
    <source>
        <dbReference type="SAM" id="MobiDB-lite"/>
    </source>
</evidence>
<accession>A0A6A5ZCQ0</accession>
<evidence type="ECO:0000313" key="3">
    <source>
        <dbReference type="EMBL" id="KAF2116975.1"/>
    </source>
</evidence>
<evidence type="ECO:0000313" key="4">
    <source>
        <dbReference type="Proteomes" id="UP000799770"/>
    </source>
</evidence>
<feature type="region of interest" description="Disordered" evidence="1">
    <location>
        <begin position="146"/>
        <end position="168"/>
    </location>
</feature>
<evidence type="ECO:0000256" key="2">
    <source>
        <dbReference type="SAM" id="SignalP"/>
    </source>
</evidence>
<dbReference type="OrthoDB" id="3801445at2759"/>
<name>A0A6A5ZCQ0_9PLEO</name>
<dbReference type="AlphaFoldDB" id="A0A6A5ZCQ0"/>
<dbReference type="EMBL" id="ML977319">
    <property type="protein sequence ID" value="KAF2116975.1"/>
    <property type="molecule type" value="Genomic_DNA"/>
</dbReference>
<proteinExistence type="predicted"/>